<dbReference type="SUPFAM" id="SSF47413">
    <property type="entry name" value="lambda repressor-like DNA-binding domains"/>
    <property type="match status" value="1"/>
</dbReference>
<proteinExistence type="predicted"/>
<evidence type="ECO:0000256" key="4">
    <source>
        <dbReference type="ARBA" id="ARBA00023163"/>
    </source>
</evidence>
<dbReference type="RefSeq" id="WP_046108460.1">
    <property type="nucleotide sequence ID" value="NZ_JZEX01000104.1"/>
</dbReference>
<evidence type="ECO:0000313" key="7">
    <source>
        <dbReference type="Proteomes" id="UP000033632"/>
    </source>
</evidence>
<evidence type="ECO:0000259" key="5">
    <source>
        <dbReference type="PROSITE" id="PS50932"/>
    </source>
</evidence>
<dbReference type="GO" id="GO:0000976">
    <property type="term" value="F:transcription cis-regulatory region binding"/>
    <property type="evidence" value="ECO:0007669"/>
    <property type="project" value="TreeGrafter"/>
</dbReference>
<sequence>MARAPAGEKRGRKVGIKDISREAQVSISTVSHVLNGTASISPAVRARVLEVAGRLGYLAHRQAKATITALDTILLAVPPDTLPQNNINFVSWTVLSALGRECERRGIRLLPFPLEGSAASAKAIVEAARSGGAQGIILLNVDRRETIDGIAAAGIPAAIINGEDSSMRLDSVTPGNRFAARLATDWLIRQGHRRILHMTWRGRATIRRRADGFADAFAENGLPVEDAVFCHAEGYEPRFGEKAIGEWLKANSGLGDVTAVFCAADNLALGVMRGLQVAGYRIPEDISVMGFDGVAPGEFTSPALTTVHVPLEQMGPAALQLIEQRVTSGIPDRASHRLELGCRLVIRNSVAPGPAAR</sequence>
<keyword evidence="3" id="KW-0238">DNA-binding</keyword>
<dbReference type="InterPro" id="IPR046335">
    <property type="entry name" value="LacI/GalR-like_sensor"/>
</dbReference>
<dbReference type="Proteomes" id="UP000033632">
    <property type="component" value="Unassembled WGS sequence"/>
</dbReference>
<dbReference type="OrthoDB" id="7912369at2"/>
<accession>A0A0F5FSV8</accession>
<dbReference type="PATRIC" id="fig|443610.3.peg.157"/>
<name>A0A0F5FSV8_9HYPH</name>
<dbReference type="SUPFAM" id="SSF53822">
    <property type="entry name" value="Periplasmic binding protein-like I"/>
    <property type="match status" value="1"/>
</dbReference>
<reference evidence="6 7" key="1">
    <citation type="submission" date="2015-03" db="EMBL/GenBank/DDBJ databases">
        <authorList>
            <person name="Hassan Y.I."/>
            <person name="Lepp D."/>
            <person name="Li X.-Z."/>
            <person name="Zhou T."/>
        </authorList>
    </citation>
    <scope>NUCLEOTIDE SEQUENCE [LARGE SCALE GENOMIC DNA]</scope>
    <source>
        <strain evidence="6 7">BD-c194</strain>
    </source>
</reference>
<dbReference type="Gene3D" id="3.40.50.2300">
    <property type="match status" value="2"/>
</dbReference>
<evidence type="ECO:0000313" key="6">
    <source>
        <dbReference type="EMBL" id="KKB11956.1"/>
    </source>
</evidence>
<evidence type="ECO:0000256" key="1">
    <source>
        <dbReference type="ARBA" id="ARBA00022491"/>
    </source>
</evidence>
<dbReference type="SMART" id="SM00354">
    <property type="entry name" value="HTH_LACI"/>
    <property type="match status" value="1"/>
</dbReference>
<keyword evidence="2" id="KW-0805">Transcription regulation</keyword>
<dbReference type="Pfam" id="PF13377">
    <property type="entry name" value="Peripla_BP_3"/>
    <property type="match status" value="1"/>
</dbReference>
<dbReference type="PANTHER" id="PTHR30146:SF148">
    <property type="entry name" value="HTH-TYPE TRANSCRIPTIONAL REPRESSOR PURR-RELATED"/>
    <property type="match status" value="1"/>
</dbReference>
<dbReference type="InterPro" id="IPR000843">
    <property type="entry name" value="HTH_LacI"/>
</dbReference>
<dbReference type="STRING" id="443610.VE25_09920"/>
<dbReference type="PANTHER" id="PTHR30146">
    <property type="entry name" value="LACI-RELATED TRANSCRIPTIONAL REPRESSOR"/>
    <property type="match status" value="1"/>
</dbReference>
<dbReference type="AlphaFoldDB" id="A0A0F5FSV8"/>
<evidence type="ECO:0000256" key="3">
    <source>
        <dbReference type="ARBA" id="ARBA00023125"/>
    </source>
</evidence>
<protein>
    <submittedName>
        <fullName evidence="6">LacI family transcriptional regulator</fullName>
    </submittedName>
</protein>
<comment type="caution">
    <text evidence="6">The sequence shown here is derived from an EMBL/GenBank/DDBJ whole genome shotgun (WGS) entry which is preliminary data.</text>
</comment>
<dbReference type="GO" id="GO:0003700">
    <property type="term" value="F:DNA-binding transcription factor activity"/>
    <property type="evidence" value="ECO:0007669"/>
    <property type="project" value="TreeGrafter"/>
</dbReference>
<keyword evidence="4" id="KW-0804">Transcription</keyword>
<keyword evidence="7" id="KW-1185">Reference proteome</keyword>
<dbReference type="PROSITE" id="PS50932">
    <property type="entry name" value="HTH_LACI_2"/>
    <property type="match status" value="1"/>
</dbReference>
<dbReference type="Pfam" id="PF00356">
    <property type="entry name" value="LacI"/>
    <property type="match status" value="1"/>
</dbReference>
<dbReference type="EMBL" id="JZEX01000104">
    <property type="protein sequence ID" value="KKB11956.1"/>
    <property type="molecule type" value="Genomic_DNA"/>
</dbReference>
<dbReference type="InterPro" id="IPR010982">
    <property type="entry name" value="Lambda_DNA-bd_dom_sf"/>
</dbReference>
<dbReference type="CDD" id="cd06267">
    <property type="entry name" value="PBP1_LacI_sugar_binding-like"/>
    <property type="match status" value="1"/>
</dbReference>
<dbReference type="CDD" id="cd01392">
    <property type="entry name" value="HTH_LacI"/>
    <property type="match status" value="1"/>
</dbReference>
<feature type="domain" description="HTH lacI-type" evidence="5">
    <location>
        <begin position="14"/>
        <end position="68"/>
    </location>
</feature>
<keyword evidence="1" id="KW-0678">Repressor</keyword>
<dbReference type="InterPro" id="IPR028082">
    <property type="entry name" value="Peripla_BP_I"/>
</dbReference>
<dbReference type="Gene3D" id="1.10.260.40">
    <property type="entry name" value="lambda repressor-like DNA-binding domains"/>
    <property type="match status" value="1"/>
</dbReference>
<gene>
    <name evidence="6" type="ORF">VE25_09920</name>
</gene>
<organism evidence="6 7">
    <name type="scientific">Devosia geojensis</name>
    <dbReference type="NCBI Taxonomy" id="443610"/>
    <lineage>
        <taxon>Bacteria</taxon>
        <taxon>Pseudomonadati</taxon>
        <taxon>Pseudomonadota</taxon>
        <taxon>Alphaproteobacteria</taxon>
        <taxon>Hyphomicrobiales</taxon>
        <taxon>Devosiaceae</taxon>
        <taxon>Devosia</taxon>
    </lineage>
</organism>
<evidence type="ECO:0000256" key="2">
    <source>
        <dbReference type="ARBA" id="ARBA00023015"/>
    </source>
</evidence>